<evidence type="ECO:0000256" key="1">
    <source>
        <dbReference type="SAM" id="MobiDB-lite"/>
    </source>
</evidence>
<accession>A0ABM8P210</accession>
<sequence>MPLPRRKGVSPTLAISCLSAECGSHPTNIASKTNERQNQRSETSPGQDELLKLYAGVIDVSFQKSRGGAHVAAFA</sequence>
<protein>
    <submittedName>
        <fullName evidence="2">Uncharacterized protein</fullName>
    </submittedName>
</protein>
<dbReference type="EMBL" id="CAJHCP010000013">
    <property type="protein sequence ID" value="CAD6554018.1"/>
    <property type="molecule type" value="Genomic_DNA"/>
</dbReference>
<name>A0ABM8P210_9BURK</name>
<dbReference type="Proteomes" id="UP000598032">
    <property type="component" value="Unassembled WGS sequence"/>
</dbReference>
<evidence type="ECO:0000313" key="2">
    <source>
        <dbReference type="EMBL" id="CAD6554018.1"/>
    </source>
</evidence>
<feature type="region of interest" description="Disordered" evidence="1">
    <location>
        <begin position="26"/>
        <end position="47"/>
    </location>
</feature>
<reference evidence="2 3" key="1">
    <citation type="submission" date="2020-10" db="EMBL/GenBank/DDBJ databases">
        <authorList>
            <person name="Peeters C."/>
        </authorList>
    </citation>
    <scope>NUCLEOTIDE SEQUENCE [LARGE SCALE GENOMIC DNA]</scope>
    <source>
        <strain evidence="2 3">LMG 28140</strain>
    </source>
</reference>
<proteinExistence type="predicted"/>
<gene>
    <name evidence="2" type="ORF">LMG28140_05417</name>
</gene>
<organism evidence="2 3">
    <name type="scientific">Paraburkholderia metrosideri</name>
    <dbReference type="NCBI Taxonomy" id="580937"/>
    <lineage>
        <taxon>Bacteria</taxon>
        <taxon>Pseudomonadati</taxon>
        <taxon>Pseudomonadota</taxon>
        <taxon>Betaproteobacteria</taxon>
        <taxon>Burkholderiales</taxon>
        <taxon>Burkholderiaceae</taxon>
        <taxon>Paraburkholderia</taxon>
    </lineage>
</organism>
<evidence type="ECO:0000313" key="3">
    <source>
        <dbReference type="Proteomes" id="UP000598032"/>
    </source>
</evidence>
<comment type="caution">
    <text evidence="2">The sequence shown here is derived from an EMBL/GenBank/DDBJ whole genome shotgun (WGS) entry which is preliminary data.</text>
</comment>
<keyword evidence="3" id="KW-1185">Reference proteome</keyword>